<name>A0ACC1H7P6_9FUNG</name>
<dbReference type="EC" id="2.4.1.34" evidence="1"/>
<feature type="non-terminal residue" evidence="1">
    <location>
        <position position="1"/>
    </location>
</feature>
<gene>
    <name evidence="1" type="primary">FKS1_3</name>
    <name evidence="1" type="ORF">EV182_007325</name>
</gene>
<evidence type="ECO:0000313" key="1">
    <source>
        <dbReference type="EMBL" id="KAJ1672027.1"/>
    </source>
</evidence>
<evidence type="ECO:0000313" key="2">
    <source>
        <dbReference type="Proteomes" id="UP001145114"/>
    </source>
</evidence>
<proteinExistence type="predicted"/>
<feature type="non-terminal residue" evidence="1">
    <location>
        <position position="302"/>
    </location>
</feature>
<sequence>DGRYASYAPSTDSLIQLLEQKKKYRPTGSVTSFSRSASWVSNGGNLPMGEFPNPDEFLNSDAPYPAWSDPNQIPLSKEEIEDIFKSLTAKLGFQYDNMRNMYDAMMTMLDSRASRMSPSMALLMLHADYIGGDHANYRRWYFSAQLDHDTPPVREQVDQKTQQEMLSEEVPSGKADTPAAFVEKWRAKMNSLSQYERARHIALWMLLWGEAGNIRFIPELLCFLFKLADDYVQSPLAQQRVEPAPEGEYLTNVITPLYNYIRDQGYEVINGKYVKRERDHASTIGYDDINECFWTPEGLRLI</sequence>
<keyword evidence="1" id="KW-0328">Glycosyltransferase</keyword>
<dbReference type="Proteomes" id="UP001145114">
    <property type="component" value="Unassembled WGS sequence"/>
</dbReference>
<dbReference type="EMBL" id="JAMZIH010008490">
    <property type="protein sequence ID" value="KAJ1672027.1"/>
    <property type="molecule type" value="Genomic_DNA"/>
</dbReference>
<keyword evidence="2" id="KW-1185">Reference proteome</keyword>
<accession>A0ACC1H7P6</accession>
<protein>
    <submittedName>
        <fullName evidence="1">1,3-beta-D-glucan synthase</fullName>
        <ecNumber evidence="1">2.4.1.34</ecNumber>
    </submittedName>
</protein>
<reference evidence="1" key="1">
    <citation type="submission" date="2022-06" db="EMBL/GenBank/DDBJ databases">
        <title>Phylogenomic reconstructions and comparative analyses of Kickxellomycotina fungi.</title>
        <authorList>
            <person name="Reynolds N.K."/>
            <person name="Stajich J.E."/>
            <person name="Barry K."/>
            <person name="Grigoriev I.V."/>
            <person name="Crous P."/>
            <person name="Smith M.E."/>
        </authorList>
    </citation>
    <scope>NUCLEOTIDE SEQUENCE</scope>
    <source>
        <strain evidence="1">RSA 2271</strain>
    </source>
</reference>
<comment type="caution">
    <text evidence="1">The sequence shown here is derived from an EMBL/GenBank/DDBJ whole genome shotgun (WGS) entry which is preliminary data.</text>
</comment>
<organism evidence="1 2">
    <name type="scientific">Spiromyces aspiralis</name>
    <dbReference type="NCBI Taxonomy" id="68401"/>
    <lineage>
        <taxon>Eukaryota</taxon>
        <taxon>Fungi</taxon>
        <taxon>Fungi incertae sedis</taxon>
        <taxon>Zoopagomycota</taxon>
        <taxon>Kickxellomycotina</taxon>
        <taxon>Kickxellomycetes</taxon>
        <taxon>Kickxellales</taxon>
        <taxon>Kickxellaceae</taxon>
        <taxon>Spiromyces</taxon>
    </lineage>
</organism>
<keyword evidence="1" id="KW-0808">Transferase</keyword>